<dbReference type="EMBL" id="JADILY010000168">
    <property type="protein sequence ID" value="MBO8482458.1"/>
    <property type="molecule type" value="Genomic_DNA"/>
</dbReference>
<proteinExistence type="predicted"/>
<evidence type="ECO:0000313" key="2">
    <source>
        <dbReference type="Proteomes" id="UP000823772"/>
    </source>
</evidence>
<evidence type="ECO:0000313" key="1">
    <source>
        <dbReference type="EMBL" id="MBO8482458.1"/>
    </source>
</evidence>
<comment type="caution">
    <text evidence="1">The sequence shown here is derived from an EMBL/GenBank/DDBJ whole genome shotgun (WGS) entry which is preliminary data.</text>
</comment>
<dbReference type="AlphaFoldDB" id="A0A9D9J3E3"/>
<protein>
    <submittedName>
        <fullName evidence="1">Uncharacterized protein</fullName>
    </submittedName>
</protein>
<sequence>MNFSDEAIGFLREACKETEMTRPLRDFPEYALATCTFGNREAGDGRCGFLIVPRPPKTERGEIFAAQIRSDAIQSFMGHLRKSMDAAVIYEDRWYRENGNIRLRIKARISHFEQIMGRKCTVRRITGPEADDFLDRYHSYGSSNCKYRYGTFSQEGRLIAVSTFSGARRWQKPEGTVSSYEWIRYASLPGIRIAGGMGKSLNAFIAETAPDDIMSYADLEWSDGRVYETLGFAFENVTPPQSFIVSENKREPMKRLSEKSATEIIGNDPDAYIICNLGSGKFRLKRKAEQSPLPKEPPR</sequence>
<reference evidence="1" key="1">
    <citation type="submission" date="2020-10" db="EMBL/GenBank/DDBJ databases">
        <authorList>
            <person name="Gilroy R."/>
        </authorList>
    </citation>
    <scope>NUCLEOTIDE SEQUENCE</scope>
    <source>
        <strain evidence="1">B3-2255</strain>
    </source>
</reference>
<organism evidence="1 2">
    <name type="scientific">Candidatus Merdivivens faecigallinarum</name>
    <dbReference type="NCBI Taxonomy" id="2840871"/>
    <lineage>
        <taxon>Bacteria</taxon>
        <taxon>Pseudomonadati</taxon>
        <taxon>Bacteroidota</taxon>
        <taxon>Bacteroidia</taxon>
        <taxon>Bacteroidales</taxon>
        <taxon>Muribaculaceae</taxon>
        <taxon>Muribaculaceae incertae sedis</taxon>
        <taxon>Candidatus Merdivivens</taxon>
    </lineage>
</organism>
<gene>
    <name evidence="1" type="ORF">IAC87_07955</name>
</gene>
<reference evidence="1" key="2">
    <citation type="journal article" date="2021" name="PeerJ">
        <title>Extensive microbial diversity within the chicken gut microbiome revealed by metagenomics and culture.</title>
        <authorList>
            <person name="Gilroy R."/>
            <person name="Ravi A."/>
            <person name="Getino M."/>
            <person name="Pursley I."/>
            <person name="Horton D.L."/>
            <person name="Alikhan N.F."/>
            <person name="Baker D."/>
            <person name="Gharbi K."/>
            <person name="Hall N."/>
            <person name="Watson M."/>
            <person name="Adriaenssens E.M."/>
            <person name="Foster-Nyarko E."/>
            <person name="Jarju S."/>
            <person name="Secka A."/>
            <person name="Antonio M."/>
            <person name="Oren A."/>
            <person name="Chaudhuri R.R."/>
            <person name="La Ragione R."/>
            <person name="Hildebrand F."/>
            <person name="Pallen M.J."/>
        </authorList>
    </citation>
    <scope>NUCLEOTIDE SEQUENCE</scope>
    <source>
        <strain evidence="1">B3-2255</strain>
    </source>
</reference>
<accession>A0A9D9J3E3</accession>
<dbReference type="Proteomes" id="UP000823772">
    <property type="component" value="Unassembled WGS sequence"/>
</dbReference>
<name>A0A9D9J3E3_9BACT</name>